<evidence type="ECO:0000256" key="5">
    <source>
        <dbReference type="ARBA" id="ARBA00023274"/>
    </source>
</evidence>
<keyword evidence="2 7" id="KW-0699">rRNA-binding</keyword>
<dbReference type="GO" id="GO:0019843">
    <property type="term" value="F:rRNA binding"/>
    <property type="evidence" value="ECO:0007669"/>
    <property type="project" value="UniProtKB-UniRule"/>
</dbReference>
<evidence type="ECO:0000256" key="4">
    <source>
        <dbReference type="ARBA" id="ARBA00022980"/>
    </source>
</evidence>
<evidence type="ECO:0000256" key="7">
    <source>
        <dbReference type="HAMAP-Rule" id="MF_01325"/>
    </source>
</evidence>
<dbReference type="GO" id="GO:0003735">
    <property type="term" value="F:structural constituent of ribosome"/>
    <property type="evidence" value="ECO:0007669"/>
    <property type="project" value="UniProtKB-UniRule"/>
</dbReference>
<dbReference type="NCBIfam" id="TIGR03625">
    <property type="entry name" value="L3_bact"/>
    <property type="match status" value="1"/>
</dbReference>
<dbReference type="EMBL" id="CP036434">
    <property type="protein sequence ID" value="QDV08417.1"/>
    <property type="molecule type" value="Genomic_DNA"/>
</dbReference>
<dbReference type="InterPro" id="IPR019927">
    <property type="entry name" value="Ribosomal_uL3_bac/org-type"/>
</dbReference>
<evidence type="ECO:0000256" key="8">
    <source>
        <dbReference type="RuleBase" id="RU003905"/>
    </source>
</evidence>
<comment type="function">
    <text evidence="7 9">One of the primary rRNA binding proteins, it binds directly near the 3'-end of the 23S rRNA, where it nucleates assembly of the 50S subunit.</text>
</comment>
<evidence type="ECO:0000256" key="9">
    <source>
        <dbReference type="RuleBase" id="RU003906"/>
    </source>
</evidence>
<evidence type="ECO:0000313" key="10">
    <source>
        <dbReference type="EMBL" id="QDV08417.1"/>
    </source>
</evidence>
<reference evidence="10 11" key="1">
    <citation type="submission" date="2019-02" db="EMBL/GenBank/DDBJ databases">
        <title>Deep-cultivation of Planctomycetes and their phenomic and genomic characterization uncovers novel biology.</title>
        <authorList>
            <person name="Wiegand S."/>
            <person name="Jogler M."/>
            <person name="Boedeker C."/>
            <person name="Pinto D."/>
            <person name="Vollmers J."/>
            <person name="Rivas-Marin E."/>
            <person name="Kohn T."/>
            <person name="Peeters S.H."/>
            <person name="Heuer A."/>
            <person name="Rast P."/>
            <person name="Oberbeckmann S."/>
            <person name="Bunk B."/>
            <person name="Jeske O."/>
            <person name="Meyerdierks A."/>
            <person name="Storesund J.E."/>
            <person name="Kallscheuer N."/>
            <person name="Luecker S."/>
            <person name="Lage O.M."/>
            <person name="Pohl T."/>
            <person name="Merkel B.J."/>
            <person name="Hornburger P."/>
            <person name="Mueller R.-W."/>
            <person name="Bruemmer F."/>
            <person name="Labrenz M."/>
            <person name="Spormann A.M."/>
            <person name="Op den Camp H."/>
            <person name="Overmann J."/>
            <person name="Amann R."/>
            <person name="Jetten M.S.M."/>
            <person name="Mascher T."/>
            <person name="Medema M.H."/>
            <person name="Devos D.P."/>
            <person name="Kaster A.-K."/>
            <person name="Ovreas L."/>
            <person name="Rohde M."/>
            <person name="Galperin M.Y."/>
            <person name="Jogler C."/>
        </authorList>
    </citation>
    <scope>NUCLEOTIDE SEQUENCE [LARGE SCALE GENOMIC DNA]</scope>
    <source>
        <strain evidence="10 11">Poly30</strain>
    </source>
</reference>
<evidence type="ECO:0000313" key="11">
    <source>
        <dbReference type="Proteomes" id="UP000320390"/>
    </source>
</evidence>
<name>A0A518EWG0_9BACT</name>
<organism evidence="10 11">
    <name type="scientific">Saltatorellus ferox</name>
    <dbReference type="NCBI Taxonomy" id="2528018"/>
    <lineage>
        <taxon>Bacteria</taxon>
        <taxon>Pseudomonadati</taxon>
        <taxon>Planctomycetota</taxon>
        <taxon>Planctomycetia</taxon>
        <taxon>Planctomycetia incertae sedis</taxon>
        <taxon>Saltatorellus</taxon>
    </lineage>
</organism>
<accession>A0A518EWG0</accession>
<dbReference type="InterPro" id="IPR000597">
    <property type="entry name" value="Ribosomal_uL3"/>
</dbReference>
<dbReference type="RefSeq" id="WP_145201042.1">
    <property type="nucleotide sequence ID" value="NZ_CP036434.1"/>
</dbReference>
<dbReference type="PANTHER" id="PTHR11229">
    <property type="entry name" value="50S RIBOSOMAL PROTEIN L3"/>
    <property type="match status" value="1"/>
</dbReference>
<dbReference type="InterPro" id="IPR009000">
    <property type="entry name" value="Transl_B-barrel_sf"/>
</dbReference>
<dbReference type="Gene3D" id="3.30.160.810">
    <property type="match status" value="1"/>
</dbReference>
<sequence length="212" mass="23148">MTLLLGRKRGMTQLFAEDGTVTPVTVVEAGPCTVMQLRTMEKDGYHAVQLGFEDKRDKISAKPQREAAKKIGTAPKRFLREERLTSAPEVEVGQTIGVDAFEEGALVDVTGITKGRGFAGTIKRHGFARGPKTHGSMNYRRPGSIGCSAYPGRVFKGKRMSGHYGAKRKTLKNLEIIRVDAERNILLVKGSVPGYNGSFIQIRTARTGVKKG</sequence>
<proteinExistence type="inferred from homology"/>
<dbReference type="Gene3D" id="2.40.30.10">
    <property type="entry name" value="Translation factors"/>
    <property type="match status" value="1"/>
</dbReference>
<gene>
    <name evidence="7 10" type="primary">rplC</name>
    <name evidence="10" type="ORF">Poly30_39600</name>
</gene>
<dbReference type="PANTHER" id="PTHR11229:SF16">
    <property type="entry name" value="LARGE RIBOSOMAL SUBUNIT PROTEIN UL3C"/>
    <property type="match status" value="1"/>
</dbReference>
<dbReference type="Pfam" id="PF00297">
    <property type="entry name" value="Ribosomal_L3"/>
    <property type="match status" value="1"/>
</dbReference>
<dbReference type="HAMAP" id="MF_01325_B">
    <property type="entry name" value="Ribosomal_uL3_B"/>
    <property type="match status" value="1"/>
</dbReference>
<comment type="similarity">
    <text evidence="1 7 8">Belongs to the universal ribosomal protein uL3 family.</text>
</comment>
<evidence type="ECO:0000256" key="1">
    <source>
        <dbReference type="ARBA" id="ARBA00006540"/>
    </source>
</evidence>
<dbReference type="PROSITE" id="PS00474">
    <property type="entry name" value="RIBOSOMAL_L3"/>
    <property type="match status" value="1"/>
</dbReference>
<comment type="subunit">
    <text evidence="7 9">Part of the 50S ribosomal subunit. Forms a cluster with proteins L14 and L19.</text>
</comment>
<evidence type="ECO:0000256" key="2">
    <source>
        <dbReference type="ARBA" id="ARBA00022730"/>
    </source>
</evidence>
<keyword evidence="11" id="KW-1185">Reference proteome</keyword>
<keyword evidence="4 7" id="KW-0689">Ribosomal protein</keyword>
<dbReference type="Proteomes" id="UP000320390">
    <property type="component" value="Chromosome"/>
</dbReference>
<dbReference type="SUPFAM" id="SSF50447">
    <property type="entry name" value="Translation proteins"/>
    <property type="match status" value="1"/>
</dbReference>
<dbReference type="GO" id="GO:0006412">
    <property type="term" value="P:translation"/>
    <property type="evidence" value="ECO:0007669"/>
    <property type="project" value="UniProtKB-UniRule"/>
</dbReference>
<dbReference type="FunFam" id="2.40.30.10:FF:000004">
    <property type="entry name" value="50S ribosomal protein L3"/>
    <property type="match status" value="1"/>
</dbReference>
<evidence type="ECO:0000256" key="3">
    <source>
        <dbReference type="ARBA" id="ARBA00022884"/>
    </source>
</evidence>
<protein>
    <recommendedName>
        <fullName evidence="6 7">Large ribosomal subunit protein uL3</fullName>
    </recommendedName>
</protein>
<keyword evidence="3 7" id="KW-0694">RNA-binding</keyword>
<evidence type="ECO:0000256" key="6">
    <source>
        <dbReference type="ARBA" id="ARBA00035243"/>
    </source>
</evidence>
<dbReference type="OrthoDB" id="9806135at2"/>
<dbReference type="AlphaFoldDB" id="A0A518EWG0"/>
<dbReference type="InterPro" id="IPR019926">
    <property type="entry name" value="Ribosomal_uL3_CS"/>
</dbReference>
<dbReference type="GO" id="GO:0022625">
    <property type="term" value="C:cytosolic large ribosomal subunit"/>
    <property type="evidence" value="ECO:0007669"/>
    <property type="project" value="TreeGrafter"/>
</dbReference>
<keyword evidence="5 7" id="KW-0687">Ribonucleoprotein</keyword>